<dbReference type="GO" id="GO:0032259">
    <property type="term" value="P:methylation"/>
    <property type="evidence" value="ECO:0007669"/>
    <property type="project" value="UniProtKB-KW"/>
</dbReference>
<sequence length="357" mass="41304">MANNPNRRSLGVFNIDEASLANFDFTFTETLTSNEPVSSLDTQSVTESVLLSREENGRTYHAYREGAYWFPNDEEEVERLRVMHEIIRRAMGDVNGYAPWTQTNYPRRVLDVGTGTGEWCFDFAEEFPQTELIIGTDLSQIQPPETPPNVVFCIDDSSQEWLDTDLDYVHTRCTNGCWEDIFSQIIQQAFDKLNPGGWLECQEPDMELHCDDGTMPENHALQQWVEELYRLSRIAGKPIDNARRLKGWFEEAGFENVEERVFKVPTCAWPEERNQRELGFWMEEMLSSHVSGISRAYQSRVNGISVEEHELSLIPVRTALRNRNAHTYMRLHVVTGRKPGLNNNDRYRLNIPEAEET</sequence>
<comment type="similarity">
    <text evidence="1">Belongs to the methyltransferase superfamily. LaeA methyltransferase family.</text>
</comment>
<dbReference type="AlphaFoldDB" id="A0A9P4XTZ7"/>
<organism evidence="2 3">
    <name type="scientific">Cryphonectria parasitica (strain ATCC 38755 / EP155)</name>
    <dbReference type="NCBI Taxonomy" id="660469"/>
    <lineage>
        <taxon>Eukaryota</taxon>
        <taxon>Fungi</taxon>
        <taxon>Dikarya</taxon>
        <taxon>Ascomycota</taxon>
        <taxon>Pezizomycotina</taxon>
        <taxon>Sordariomycetes</taxon>
        <taxon>Sordariomycetidae</taxon>
        <taxon>Diaporthales</taxon>
        <taxon>Cryphonectriaceae</taxon>
        <taxon>Cryphonectria-Endothia species complex</taxon>
        <taxon>Cryphonectria</taxon>
    </lineage>
</organism>
<dbReference type="PANTHER" id="PTHR43591">
    <property type="entry name" value="METHYLTRANSFERASE"/>
    <property type="match status" value="1"/>
</dbReference>
<keyword evidence="2" id="KW-0808">Transferase</keyword>
<keyword evidence="3" id="KW-1185">Reference proteome</keyword>
<dbReference type="GeneID" id="63838947"/>
<proteinExistence type="inferred from homology"/>
<accession>A0A9P4XTZ7</accession>
<evidence type="ECO:0000256" key="1">
    <source>
        <dbReference type="ARBA" id="ARBA00038158"/>
    </source>
</evidence>
<keyword evidence="2" id="KW-0489">Methyltransferase</keyword>
<protein>
    <submittedName>
        <fullName evidence="2">S-adenosyl-L-methionine-dependent methyltransferase</fullName>
    </submittedName>
</protein>
<dbReference type="Pfam" id="PF13489">
    <property type="entry name" value="Methyltransf_23"/>
    <property type="match status" value="1"/>
</dbReference>
<reference evidence="2" key="1">
    <citation type="journal article" date="2020" name="Phytopathology">
        <title>Genome sequence of the chestnut blight fungus Cryphonectria parasitica EP155: A fundamental resource for an archetypical invasive plant pathogen.</title>
        <authorList>
            <person name="Crouch J.A."/>
            <person name="Dawe A."/>
            <person name="Aerts A."/>
            <person name="Barry K."/>
            <person name="Churchill A.C.L."/>
            <person name="Grimwood J."/>
            <person name="Hillman B."/>
            <person name="Milgroom M.G."/>
            <person name="Pangilinan J."/>
            <person name="Smith M."/>
            <person name="Salamov A."/>
            <person name="Schmutz J."/>
            <person name="Yadav J."/>
            <person name="Grigoriev I.V."/>
            <person name="Nuss D."/>
        </authorList>
    </citation>
    <scope>NUCLEOTIDE SEQUENCE</scope>
    <source>
        <strain evidence="2">EP155</strain>
    </source>
</reference>
<dbReference type="Gene3D" id="3.40.50.150">
    <property type="entry name" value="Vaccinia Virus protein VP39"/>
    <property type="match status" value="1"/>
</dbReference>
<dbReference type="PANTHER" id="PTHR43591:SF14">
    <property type="entry name" value="METHYLTRANSFERASE"/>
    <property type="match status" value="1"/>
</dbReference>
<evidence type="ECO:0000313" key="2">
    <source>
        <dbReference type="EMBL" id="KAF3760752.1"/>
    </source>
</evidence>
<dbReference type="InterPro" id="IPR029063">
    <property type="entry name" value="SAM-dependent_MTases_sf"/>
</dbReference>
<dbReference type="Proteomes" id="UP000803844">
    <property type="component" value="Unassembled WGS sequence"/>
</dbReference>
<comment type="caution">
    <text evidence="2">The sequence shown here is derived from an EMBL/GenBank/DDBJ whole genome shotgun (WGS) entry which is preliminary data.</text>
</comment>
<dbReference type="CDD" id="cd02440">
    <property type="entry name" value="AdoMet_MTases"/>
    <property type="match status" value="1"/>
</dbReference>
<gene>
    <name evidence="2" type="ORF">M406DRAFT_342940</name>
</gene>
<name>A0A9P4XTZ7_CRYP1</name>
<dbReference type="OrthoDB" id="2013972at2759"/>
<dbReference type="GO" id="GO:0008168">
    <property type="term" value="F:methyltransferase activity"/>
    <property type="evidence" value="ECO:0007669"/>
    <property type="project" value="UniProtKB-KW"/>
</dbReference>
<dbReference type="RefSeq" id="XP_040771731.1">
    <property type="nucleotide sequence ID" value="XM_040921818.1"/>
</dbReference>
<dbReference type="SUPFAM" id="SSF53335">
    <property type="entry name" value="S-adenosyl-L-methionine-dependent methyltransferases"/>
    <property type="match status" value="1"/>
</dbReference>
<dbReference type="EMBL" id="MU032352">
    <property type="protein sequence ID" value="KAF3760752.1"/>
    <property type="molecule type" value="Genomic_DNA"/>
</dbReference>
<evidence type="ECO:0000313" key="3">
    <source>
        <dbReference type="Proteomes" id="UP000803844"/>
    </source>
</evidence>